<keyword evidence="3" id="KW-1003">Cell membrane</keyword>
<dbReference type="InterPro" id="IPR001127">
    <property type="entry name" value="PTS_EIIA_1_perm"/>
</dbReference>
<keyword evidence="4" id="KW-0762">Sugar transport</keyword>
<feature type="transmembrane region" description="Helical" evidence="12">
    <location>
        <begin position="504"/>
        <end position="527"/>
    </location>
</feature>
<reference evidence="16 17" key="1">
    <citation type="submission" date="2019-01" db="EMBL/GenBank/DDBJ databases">
        <authorList>
            <consortium name="Pathogen Informatics"/>
        </authorList>
    </citation>
    <scope>NUCLEOTIDE SEQUENCE [LARGE SCALE GENOMIC DNA]</scope>
    <source>
        <strain evidence="16 17">NCTC10166</strain>
    </source>
</reference>
<keyword evidence="10 12" id="KW-0472">Membrane</keyword>
<feature type="transmembrane region" description="Helical" evidence="12">
    <location>
        <begin position="559"/>
        <end position="581"/>
    </location>
</feature>
<keyword evidence="2" id="KW-0813">Transport</keyword>
<keyword evidence="5 16" id="KW-0808">Transferase</keyword>
<organism evidence="16 17">
    <name type="scientific">Mesomycoplasma neurolyticum</name>
    <dbReference type="NCBI Taxonomy" id="2120"/>
    <lineage>
        <taxon>Bacteria</taxon>
        <taxon>Bacillati</taxon>
        <taxon>Mycoplasmatota</taxon>
        <taxon>Mycoplasmoidales</taxon>
        <taxon>Metamycoplasmataceae</taxon>
        <taxon>Mesomycoplasma</taxon>
    </lineage>
</organism>
<dbReference type="Gene3D" id="3.30.1360.60">
    <property type="entry name" value="Glucose permease domain IIB"/>
    <property type="match status" value="1"/>
</dbReference>
<accession>A0A449A4U2</accession>
<evidence type="ECO:0000256" key="2">
    <source>
        <dbReference type="ARBA" id="ARBA00022448"/>
    </source>
</evidence>
<dbReference type="InterPro" id="IPR013013">
    <property type="entry name" value="PTS_EIIC_1"/>
</dbReference>
<feature type="transmembrane region" description="Helical" evidence="12">
    <location>
        <begin position="68"/>
        <end position="91"/>
    </location>
</feature>
<dbReference type="RefSeq" id="WP_129719660.1">
    <property type="nucleotide sequence ID" value="NZ_LR214951.1"/>
</dbReference>
<dbReference type="Gene3D" id="2.70.70.10">
    <property type="entry name" value="Glucose Permease (Domain IIA)"/>
    <property type="match status" value="1"/>
</dbReference>
<evidence type="ECO:0000256" key="9">
    <source>
        <dbReference type="ARBA" id="ARBA00022989"/>
    </source>
</evidence>
<name>A0A449A4U2_9BACT</name>
<evidence type="ECO:0000313" key="16">
    <source>
        <dbReference type="EMBL" id="VEU59257.1"/>
    </source>
</evidence>
<dbReference type="InterPro" id="IPR036878">
    <property type="entry name" value="Glu_permease_IIB"/>
</dbReference>
<keyword evidence="9 12" id="KW-1133">Transmembrane helix</keyword>
<dbReference type="AlphaFoldDB" id="A0A449A4U2"/>
<evidence type="ECO:0000256" key="6">
    <source>
        <dbReference type="ARBA" id="ARBA00022683"/>
    </source>
</evidence>
<keyword evidence="8" id="KW-0418">Kinase</keyword>
<evidence type="ECO:0000256" key="4">
    <source>
        <dbReference type="ARBA" id="ARBA00022597"/>
    </source>
</evidence>
<comment type="subcellular location">
    <subcellularLocation>
        <location evidence="1">Cell membrane</location>
        <topology evidence="1">Multi-pass membrane protein</topology>
    </subcellularLocation>
</comment>
<dbReference type="Pfam" id="PF00367">
    <property type="entry name" value="PTS_EIIB"/>
    <property type="match status" value="1"/>
</dbReference>
<dbReference type="GO" id="GO:0090563">
    <property type="term" value="F:protein-phosphocysteine-sugar phosphotransferase activity"/>
    <property type="evidence" value="ECO:0007669"/>
    <property type="project" value="TreeGrafter"/>
</dbReference>
<evidence type="ECO:0000256" key="10">
    <source>
        <dbReference type="ARBA" id="ARBA00023136"/>
    </source>
</evidence>
<dbReference type="PROSITE" id="PS51093">
    <property type="entry name" value="PTS_EIIA_TYPE_1"/>
    <property type="match status" value="1"/>
</dbReference>
<sequence>MISLRKQNNSVKVNNKNRSGKWKLVFSKISGAFLLPISIMAIAGLLLGVGSTIASNTNSDAGKIFGSFIQALGKPVFDALPLLFAAAFVVAFTNEAGVGVFAAIVGYFTFLAVQAPFFTDVYQYKFYDATNDAETIDKILADPKLGMLEHNKDLGVYYILDDKGDKILEFLGYEILGISYKAGRSLEASKQIISNSLGFKSLQTSVFGSIIVGIIVSYLYNRFHKIQLPTYISFFGGKRFVSIITIFAMIPLSFAFLLFWPWVGTVLDLFGRFLQTVPYGFESLIFGFIERSLIPFGLHHAFYAPLWYTSVGGDVASSLNDYHLNLINDVKTTMKFTTDAEAIAYIKNSVGAYAISGDSLEIAKKNIDLKNLNLKNGGLSYIDLLDYVSKNRDSFQGDSKISAASLGIDANDISFIDVVTKDGQKTFVQKSLPLFTFYEQKLSLKVGRFMQGKYPFMQFGLPAAAFAMIMAAPKQNRKFASGVVLPCAFTALVTGVTEPIEFTFLFLSPVLFWGFHAFFCALAFMLMNLFGAHIGQVFSGGFLDLIIYGALPVLKGTKFWWWAIIGVFYVPIYYFIFYFWIKKFNLATPGRGQTTRLFTKADYNSRNESSSYEGLLPWREREIVLGFGGWDNITAFNSCASRLRYDIIDKNKVDINRIKAAGATGVMFVGDNHAQAIFGPKAEQINATIISHMNADLGLIENNEADKIKVVFAKDYCKHFKKKDQTEEILDFDNEIPDVQDLDDIPNPEEEITSNDQELFTEEHEYENEVLEANDMVDFSDLTFDDEEEVEEEVEEISEDGTLKVVVKKHRRYYSKIKNPTYGIVKKLEILNDGVFSEKMVGDGVAIYVPRNVKRAKIYAPFDSVVTTAFPTGHAYGFTSKNGVNVLIHVGIDTVNLNGEGFTSHVQQGQKVKTGDLVAEVDMQIIREKATNAEIVYVVPQDSRKTEVYDVHYGRLKAGKVAFKVK</sequence>
<evidence type="ECO:0000313" key="17">
    <source>
        <dbReference type="Proteomes" id="UP000289440"/>
    </source>
</evidence>
<feature type="transmembrane region" description="Helical" evidence="12">
    <location>
        <begin position="25"/>
        <end position="48"/>
    </location>
</feature>
<dbReference type="SUPFAM" id="SSF51261">
    <property type="entry name" value="Duplicated hybrid motif"/>
    <property type="match status" value="1"/>
</dbReference>
<feature type="domain" description="PTS EIIB type-1" evidence="14">
    <location>
        <begin position="617"/>
        <end position="699"/>
    </location>
</feature>
<dbReference type="Proteomes" id="UP000289440">
    <property type="component" value="Chromosome"/>
</dbReference>
<feature type="active site" description="Phosphocysteine intermediate; for EIIB activity" evidence="11">
    <location>
        <position position="639"/>
    </location>
</feature>
<feature type="domain" description="PTS EIIC type-1" evidence="15">
    <location>
        <begin position="20"/>
        <end position="593"/>
    </location>
</feature>
<dbReference type="GO" id="GO:0016301">
    <property type="term" value="F:kinase activity"/>
    <property type="evidence" value="ECO:0007669"/>
    <property type="project" value="UniProtKB-KW"/>
</dbReference>
<feature type="transmembrane region" description="Helical" evidence="12">
    <location>
        <begin position="533"/>
        <end position="554"/>
    </location>
</feature>
<feature type="transmembrane region" description="Helical" evidence="12">
    <location>
        <begin position="479"/>
        <end position="497"/>
    </location>
</feature>
<evidence type="ECO:0000256" key="1">
    <source>
        <dbReference type="ARBA" id="ARBA00004651"/>
    </source>
</evidence>
<gene>
    <name evidence="16" type="primary">bglP</name>
    <name evidence="16" type="ORF">NCTC10166_00216</name>
</gene>
<evidence type="ECO:0000256" key="3">
    <source>
        <dbReference type="ARBA" id="ARBA00022475"/>
    </source>
</evidence>
<dbReference type="PROSITE" id="PS00371">
    <property type="entry name" value="PTS_EIIA_TYPE_1_HIS"/>
    <property type="match status" value="1"/>
</dbReference>
<protein>
    <submittedName>
        <fullName evidence="16">Pts system enzyme IIA component</fullName>
        <ecNumber evidence="16">2.7.1.69</ecNumber>
    </submittedName>
</protein>
<dbReference type="OrthoDB" id="9764327at2"/>
<dbReference type="NCBIfam" id="TIGR00830">
    <property type="entry name" value="PTBA"/>
    <property type="match status" value="1"/>
</dbReference>
<dbReference type="KEGG" id="mnu:NCTC10166_00216"/>
<feature type="transmembrane region" description="Helical" evidence="12">
    <location>
        <begin position="98"/>
        <end position="118"/>
    </location>
</feature>
<keyword evidence="6" id="KW-0598">Phosphotransferase system</keyword>
<dbReference type="PROSITE" id="PS51103">
    <property type="entry name" value="PTS_EIIC_TYPE_1"/>
    <property type="match status" value="1"/>
</dbReference>
<evidence type="ECO:0000259" key="15">
    <source>
        <dbReference type="PROSITE" id="PS51103"/>
    </source>
</evidence>
<dbReference type="GO" id="GO:0005886">
    <property type="term" value="C:plasma membrane"/>
    <property type="evidence" value="ECO:0007669"/>
    <property type="project" value="UniProtKB-SubCell"/>
</dbReference>
<dbReference type="CDD" id="cd00212">
    <property type="entry name" value="PTS_IIB_glc"/>
    <property type="match status" value="1"/>
</dbReference>
<dbReference type="Pfam" id="PF02378">
    <property type="entry name" value="PTS_EIIC"/>
    <property type="match status" value="2"/>
</dbReference>
<evidence type="ECO:0000256" key="11">
    <source>
        <dbReference type="PROSITE-ProRule" id="PRU00421"/>
    </source>
</evidence>
<dbReference type="EMBL" id="LR214951">
    <property type="protein sequence ID" value="VEU59257.1"/>
    <property type="molecule type" value="Genomic_DNA"/>
</dbReference>
<evidence type="ECO:0000256" key="8">
    <source>
        <dbReference type="ARBA" id="ARBA00022777"/>
    </source>
</evidence>
<dbReference type="InterPro" id="IPR001996">
    <property type="entry name" value="PTS_IIB_1"/>
</dbReference>
<dbReference type="InterPro" id="IPR018113">
    <property type="entry name" value="PTrfase_EIIB_Cys"/>
</dbReference>
<dbReference type="PANTHER" id="PTHR30009:SF20">
    <property type="entry name" value="PTS SYSTEM GLUCOSE-SPECIFIC EIICB COMPONENT-RELATED"/>
    <property type="match status" value="1"/>
</dbReference>
<dbReference type="EC" id="2.7.1.69" evidence="16"/>
<dbReference type="GO" id="GO:0008982">
    <property type="term" value="F:protein-N(PI)-phosphohistidine-sugar phosphotransferase activity"/>
    <property type="evidence" value="ECO:0007669"/>
    <property type="project" value="InterPro"/>
</dbReference>
<keyword evidence="17" id="KW-1185">Reference proteome</keyword>
<dbReference type="PANTHER" id="PTHR30009">
    <property type="entry name" value="CYTOCHROME C-TYPE SYNTHESIS PROTEIN AND PTS TRANSMEMBRANE COMPONENT"/>
    <property type="match status" value="1"/>
</dbReference>
<evidence type="ECO:0000256" key="12">
    <source>
        <dbReference type="SAM" id="Phobius"/>
    </source>
</evidence>
<evidence type="ECO:0000256" key="7">
    <source>
        <dbReference type="ARBA" id="ARBA00022692"/>
    </source>
</evidence>
<feature type="domain" description="PTS EIIA type-1" evidence="13">
    <location>
        <begin position="833"/>
        <end position="941"/>
    </location>
</feature>
<evidence type="ECO:0000256" key="5">
    <source>
        <dbReference type="ARBA" id="ARBA00022679"/>
    </source>
</evidence>
<feature type="transmembrane region" description="Helical" evidence="12">
    <location>
        <begin position="202"/>
        <end position="220"/>
    </location>
</feature>
<evidence type="ECO:0000259" key="14">
    <source>
        <dbReference type="PROSITE" id="PS51098"/>
    </source>
</evidence>
<dbReference type="Pfam" id="PF00358">
    <property type="entry name" value="PTS_EIIA_1"/>
    <property type="match status" value="1"/>
</dbReference>
<dbReference type="GO" id="GO:0009401">
    <property type="term" value="P:phosphoenolpyruvate-dependent sugar phosphotransferase system"/>
    <property type="evidence" value="ECO:0007669"/>
    <property type="project" value="UniProtKB-KW"/>
</dbReference>
<dbReference type="InterPro" id="IPR050429">
    <property type="entry name" value="PTS_Glucose_EIICBA"/>
</dbReference>
<feature type="transmembrane region" description="Helical" evidence="12">
    <location>
        <begin position="240"/>
        <end position="263"/>
    </location>
</feature>
<dbReference type="PROSITE" id="PS51098">
    <property type="entry name" value="PTS_EIIB_TYPE_1"/>
    <property type="match status" value="1"/>
</dbReference>
<keyword evidence="7 12" id="KW-0812">Transmembrane</keyword>
<dbReference type="SUPFAM" id="SSF55604">
    <property type="entry name" value="Glucose permease domain IIB"/>
    <property type="match status" value="1"/>
</dbReference>
<dbReference type="InterPro" id="IPR003352">
    <property type="entry name" value="PTS_EIIC"/>
</dbReference>
<evidence type="ECO:0000259" key="13">
    <source>
        <dbReference type="PROSITE" id="PS51093"/>
    </source>
</evidence>
<feature type="transmembrane region" description="Helical" evidence="12">
    <location>
        <begin position="454"/>
        <end position="473"/>
    </location>
</feature>
<proteinExistence type="predicted"/>
<dbReference type="InterPro" id="IPR011055">
    <property type="entry name" value="Dup_hybrid_motif"/>
</dbReference>